<accession>A0ABC8RW30</accession>
<dbReference type="AlphaFoldDB" id="A0ABC8RW30"/>
<protein>
    <recommendedName>
        <fullName evidence="7">Fe2OG dioxygenase domain-containing protein</fullName>
    </recommendedName>
</protein>
<sequence length="321" mass="36284">MAITTITTTTTNPGQHYNRFEEAKKLDESKTRVKGLVDPGLTTIPHILHHPPQNSPNPKPSTRNPKLSLPIVDLSSTRSTVVDQIRHAASTIGFFQIINHDIPKIVMDLMLSSIKSFHELPDTTRMQCYGRDMSHGVAYYTNVDLYKCKEANWRDSLEVCLGPTPPEPEYAPEPELTVGLKWHTDPVGLTVLLVNEVRGLQVKHVEDWIDVKPDPSGLIVNIGDILQEATCDFEETMISNDEYKSVEHRVLANPSREPRVSIPVFFTSRMTENMYGPLSEVVSPEKPAAYRQFTISNFMEKYYSEELRGKSVMNAYKVSNI</sequence>
<evidence type="ECO:0000313" key="9">
    <source>
        <dbReference type="Proteomes" id="UP001642360"/>
    </source>
</evidence>
<name>A0ABC8RW30_9AQUA</name>
<dbReference type="Pfam" id="PF03171">
    <property type="entry name" value="2OG-FeII_Oxy"/>
    <property type="match status" value="1"/>
</dbReference>
<dbReference type="Proteomes" id="UP001642360">
    <property type="component" value="Unassembled WGS sequence"/>
</dbReference>
<evidence type="ECO:0000256" key="5">
    <source>
        <dbReference type="RuleBase" id="RU003682"/>
    </source>
</evidence>
<evidence type="ECO:0000256" key="4">
    <source>
        <dbReference type="ARBA" id="ARBA00023004"/>
    </source>
</evidence>
<dbReference type="GO" id="GO:0016705">
    <property type="term" value="F:oxidoreductase activity, acting on paired donors, with incorporation or reduction of molecular oxygen"/>
    <property type="evidence" value="ECO:0007669"/>
    <property type="project" value="UniProtKB-ARBA"/>
</dbReference>
<dbReference type="InterPro" id="IPR027443">
    <property type="entry name" value="IPNS-like_sf"/>
</dbReference>
<evidence type="ECO:0000256" key="3">
    <source>
        <dbReference type="ARBA" id="ARBA00023002"/>
    </source>
</evidence>
<evidence type="ECO:0000256" key="6">
    <source>
        <dbReference type="SAM" id="MobiDB-lite"/>
    </source>
</evidence>
<keyword evidence="3 5" id="KW-0560">Oxidoreductase</keyword>
<dbReference type="PANTHER" id="PTHR10209:SF751">
    <property type="entry name" value="OS06G0255100 PROTEIN"/>
    <property type="match status" value="1"/>
</dbReference>
<dbReference type="PANTHER" id="PTHR10209">
    <property type="entry name" value="OXIDOREDUCTASE, 2OG-FE II OXYGENASE FAMILY PROTEIN"/>
    <property type="match status" value="1"/>
</dbReference>
<evidence type="ECO:0000256" key="2">
    <source>
        <dbReference type="ARBA" id="ARBA00022723"/>
    </source>
</evidence>
<proteinExistence type="inferred from homology"/>
<reference evidence="8 9" key="1">
    <citation type="submission" date="2024-02" db="EMBL/GenBank/DDBJ databases">
        <authorList>
            <person name="Vignale AGUSTIN F."/>
            <person name="Sosa J E."/>
            <person name="Modenutti C."/>
        </authorList>
    </citation>
    <scope>NUCLEOTIDE SEQUENCE [LARGE SCALE GENOMIC DNA]</scope>
</reference>
<evidence type="ECO:0000256" key="1">
    <source>
        <dbReference type="ARBA" id="ARBA00008056"/>
    </source>
</evidence>
<keyword evidence="4 5" id="KW-0408">Iron</keyword>
<keyword evidence="2 5" id="KW-0479">Metal-binding</keyword>
<dbReference type="PROSITE" id="PS51471">
    <property type="entry name" value="FE2OG_OXY"/>
    <property type="match status" value="1"/>
</dbReference>
<dbReference type="Gene3D" id="2.60.120.330">
    <property type="entry name" value="B-lactam Antibiotic, Isopenicillin N Synthase, Chain"/>
    <property type="match status" value="2"/>
</dbReference>
<evidence type="ECO:0000259" key="7">
    <source>
        <dbReference type="PROSITE" id="PS51471"/>
    </source>
</evidence>
<comment type="caution">
    <text evidence="8">The sequence shown here is derived from an EMBL/GenBank/DDBJ whole genome shotgun (WGS) entry which is preliminary data.</text>
</comment>
<comment type="similarity">
    <text evidence="1 5">Belongs to the iron/ascorbate-dependent oxidoreductase family.</text>
</comment>
<dbReference type="InterPro" id="IPR044861">
    <property type="entry name" value="IPNS-like_FE2OG_OXY"/>
</dbReference>
<feature type="region of interest" description="Disordered" evidence="6">
    <location>
        <begin position="42"/>
        <end position="67"/>
    </location>
</feature>
<dbReference type="EMBL" id="CAUOFW020001655">
    <property type="protein sequence ID" value="CAK9147189.1"/>
    <property type="molecule type" value="Genomic_DNA"/>
</dbReference>
<dbReference type="InterPro" id="IPR026992">
    <property type="entry name" value="DIOX_N"/>
</dbReference>
<dbReference type="Pfam" id="PF14226">
    <property type="entry name" value="DIOX_N"/>
    <property type="match status" value="1"/>
</dbReference>
<keyword evidence="9" id="KW-1185">Reference proteome</keyword>
<dbReference type="GO" id="GO:0051213">
    <property type="term" value="F:dioxygenase activity"/>
    <property type="evidence" value="ECO:0007669"/>
    <property type="project" value="UniProtKB-ARBA"/>
</dbReference>
<evidence type="ECO:0000313" key="8">
    <source>
        <dbReference type="EMBL" id="CAK9147189.1"/>
    </source>
</evidence>
<organism evidence="8 9">
    <name type="scientific">Ilex paraguariensis</name>
    <name type="common">yerba mate</name>
    <dbReference type="NCBI Taxonomy" id="185542"/>
    <lineage>
        <taxon>Eukaryota</taxon>
        <taxon>Viridiplantae</taxon>
        <taxon>Streptophyta</taxon>
        <taxon>Embryophyta</taxon>
        <taxon>Tracheophyta</taxon>
        <taxon>Spermatophyta</taxon>
        <taxon>Magnoliopsida</taxon>
        <taxon>eudicotyledons</taxon>
        <taxon>Gunneridae</taxon>
        <taxon>Pentapetalae</taxon>
        <taxon>asterids</taxon>
        <taxon>campanulids</taxon>
        <taxon>Aquifoliales</taxon>
        <taxon>Aquifoliaceae</taxon>
        <taxon>Ilex</taxon>
    </lineage>
</organism>
<feature type="domain" description="Fe2OG dioxygenase" evidence="7">
    <location>
        <begin position="156"/>
        <end position="268"/>
    </location>
</feature>
<dbReference type="GO" id="GO:0046872">
    <property type="term" value="F:metal ion binding"/>
    <property type="evidence" value="ECO:0007669"/>
    <property type="project" value="UniProtKB-KW"/>
</dbReference>
<dbReference type="InterPro" id="IPR005123">
    <property type="entry name" value="Oxoglu/Fe-dep_dioxygenase_dom"/>
</dbReference>
<gene>
    <name evidence="8" type="ORF">ILEXP_LOCUS15071</name>
</gene>
<dbReference type="SUPFAM" id="SSF51197">
    <property type="entry name" value="Clavaminate synthase-like"/>
    <property type="match status" value="1"/>
</dbReference>